<dbReference type="OrthoDB" id="9807815at2"/>
<dbReference type="GO" id="GO:0000271">
    <property type="term" value="P:polysaccharide biosynthetic process"/>
    <property type="evidence" value="ECO:0007669"/>
    <property type="project" value="InterPro"/>
</dbReference>
<evidence type="ECO:0000256" key="6">
    <source>
        <dbReference type="SAM" id="Phobius"/>
    </source>
</evidence>
<protein>
    <submittedName>
        <fullName evidence="8">GtrA family protein</fullName>
    </submittedName>
</protein>
<dbReference type="AlphaFoldDB" id="A0A5B0E617"/>
<feature type="transmembrane region" description="Helical" evidence="6">
    <location>
        <begin position="133"/>
        <end position="155"/>
    </location>
</feature>
<dbReference type="EMBL" id="VOBL01000019">
    <property type="protein sequence ID" value="KAA0974323.1"/>
    <property type="molecule type" value="Genomic_DNA"/>
</dbReference>
<dbReference type="Proteomes" id="UP000323856">
    <property type="component" value="Unassembled WGS sequence"/>
</dbReference>
<evidence type="ECO:0000256" key="3">
    <source>
        <dbReference type="ARBA" id="ARBA00022692"/>
    </source>
</evidence>
<evidence type="ECO:0000256" key="2">
    <source>
        <dbReference type="ARBA" id="ARBA00009399"/>
    </source>
</evidence>
<dbReference type="InterPro" id="IPR007267">
    <property type="entry name" value="GtrA_DPMS_TM"/>
</dbReference>
<evidence type="ECO:0000313" key="9">
    <source>
        <dbReference type="Proteomes" id="UP000323856"/>
    </source>
</evidence>
<keyword evidence="5 6" id="KW-0472">Membrane</keyword>
<feature type="transmembrane region" description="Helical" evidence="6">
    <location>
        <begin position="106"/>
        <end position="127"/>
    </location>
</feature>
<sequence>MLDSQLPATPRAEARRKGAMRLVGLIRNVFLLLWREAAKFGVVGGVGWIIDNGIYTLLWHGPMGDSTLKARVVSTGIAILFSWFADRYRTFSHRRSKRHWREFWMFILMNGLGLGIVLTCQFVSRYVLGYTSFTADFIAGGVIGLILGTIFRFLAYRYFVFKSVPEPGLPGAELEKESARV</sequence>
<dbReference type="PANTHER" id="PTHR38459:SF1">
    <property type="entry name" value="PROPHAGE BACTOPRENOL-LINKED GLUCOSE TRANSLOCASE HOMOLOG"/>
    <property type="match status" value="1"/>
</dbReference>
<dbReference type="PANTHER" id="PTHR38459">
    <property type="entry name" value="PROPHAGE BACTOPRENOL-LINKED GLUCOSE TRANSLOCASE HOMOLOG"/>
    <property type="match status" value="1"/>
</dbReference>
<keyword evidence="4 6" id="KW-1133">Transmembrane helix</keyword>
<reference evidence="8 9" key="1">
    <citation type="submission" date="2019-07" db="EMBL/GenBank/DDBJ databases">
        <title>Analysis of the biochemical properties, biological activity and biotechnological potential of siderophores and biosurfactants produced by Antarctic psychrotolerant bacteria.</title>
        <authorList>
            <person name="Styczynski M."/>
            <person name="Krucon T."/>
            <person name="Decewicz P."/>
            <person name="Dziewit L."/>
        </authorList>
    </citation>
    <scope>NUCLEOTIDE SEQUENCE [LARGE SCALE GENOMIC DNA]</scope>
    <source>
        <strain evidence="8 9">ANT_H27</strain>
    </source>
</reference>
<evidence type="ECO:0000256" key="4">
    <source>
        <dbReference type="ARBA" id="ARBA00022989"/>
    </source>
</evidence>
<evidence type="ECO:0000259" key="7">
    <source>
        <dbReference type="Pfam" id="PF04138"/>
    </source>
</evidence>
<proteinExistence type="inferred from homology"/>
<dbReference type="InterPro" id="IPR051401">
    <property type="entry name" value="GtrA_CellWall_Glycosyl"/>
</dbReference>
<comment type="subcellular location">
    <subcellularLocation>
        <location evidence="1">Membrane</location>
        <topology evidence="1">Multi-pass membrane protein</topology>
    </subcellularLocation>
</comment>
<dbReference type="GO" id="GO:0005886">
    <property type="term" value="C:plasma membrane"/>
    <property type="evidence" value="ECO:0007669"/>
    <property type="project" value="TreeGrafter"/>
</dbReference>
<dbReference type="Pfam" id="PF04138">
    <property type="entry name" value="GtrA_DPMS_TM"/>
    <property type="match status" value="1"/>
</dbReference>
<organism evidence="8 9">
    <name type="scientific">Paeniglutamicibacter gangotriensis</name>
    <dbReference type="NCBI Taxonomy" id="254787"/>
    <lineage>
        <taxon>Bacteria</taxon>
        <taxon>Bacillati</taxon>
        <taxon>Actinomycetota</taxon>
        <taxon>Actinomycetes</taxon>
        <taxon>Micrococcales</taxon>
        <taxon>Micrococcaceae</taxon>
        <taxon>Paeniglutamicibacter</taxon>
    </lineage>
</organism>
<comment type="similarity">
    <text evidence="2">Belongs to the GtrA family.</text>
</comment>
<name>A0A5B0E617_9MICC</name>
<comment type="caution">
    <text evidence="8">The sequence shown here is derived from an EMBL/GenBank/DDBJ whole genome shotgun (WGS) entry which is preliminary data.</text>
</comment>
<feature type="transmembrane region" description="Helical" evidence="6">
    <location>
        <begin position="68"/>
        <end position="85"/>
    </location>
</feature>
<keyword evidence="3 6" id="KW-0812">Transmembrane</keyword>
<feature type="domain" description="GtrA/DPMS transmembrane" evidence="7">
    <location>
        <begin position="39"/>
        <end position="161"/>
    </location>
</feature>
<evidence type="ECO:0000313" key="8">
    <source>
        <dbReference type="EMBL" id="KAA0974323.1"/>
    </source>
</evidence>
<evidence type="ECO:0000256" key="1">
    <source>
        <dbReference type="ARBA" id="ARBA00004141"/>
    </source>
</evidence>
<accession>A0A5B0E617</accession>
<evidence type="ECO:0000256" key="5">
    <source>
        <dbReference type="ARBA" id="ARBA00023136"/>
    </source>
</evidence>
<gene>
    <name evidence="8" type="ORF">FQ154_15895</name>
</gene>